<dbReference type="PROSITE" id="PS00678">
    <property type="entry name" value="WD_REPEATS_1"/>
    <property type="match status" value="1"/>
</dbReference>
<gene>
    <name evidence="20" type="ORF">DSTB1V02_LOCUS4667</name>
</gene>
<dbReference type="AlphaFoldDB" id="A0A7R8X7J9"/>
<feature type="compositionally biased region" description="Basic and acidic residues" evidence="17">
    <location>
        <begin position="18"/>
        <end position="29"/>
    </location>
</feature>
<feature type="region of interest" description="Disordered" evidence="17">
    <location>
        <begin position="1"/>
        <end position="29"/>
    </location>
</feature>
<dbReference type="InterPro" id="IPR035952">
    <property type="entry name" value="Rhomboid-like_sf"/>
</dbReference>
<keyword evidence="12 18" id="KW-0472">Membrane</keyword>
<evidence type="ECO:0000256" key="16">
    <source>
        <dbReference type="PROSITE-ProRule" id="PRU00221"/>
    </source>
</evidence>
<dbReference type="InterPro" id="IPR022764">
    <property type="entry name" value="Peptidase_S54_rhomboid_dom"/>
</dbReference>
<evidence type="ECO:0000313" key="20">
    <source>
        <dbReference type="EMBL" id="CAD7244780.1"/>
    </source>
</evidence>
<feature type="transmembrane region" description="Helical" evidence="18">
    <location>
        <begin position="521"/>
        <end position="540"/>
    </location>
</feature>
<evidence type="ECO:0000256" key="9">
    <source>
        <dbReference type="ARBA" id="ARBA00022737"/>
    </source>
</evidence>
<evidence type="ECO:0000256" key="2">
    <source>
        <dbReference type="ARBA" id="ARBA00004245"/>
    </source>
</evidence>
<accession>A0A7R8X7J9</accession>
<dbReference type="InterPro" id="IPR015943">
    <property type="entry name" value="WD40/YVTN_repeat-like_dom_sf"/>
</dbReference>
<feature type="region of interest" description="Disordered" evidence="17">
    <location>
        <begin position="148"/>
        <end position="168"/>
    </location>
</feature>
<evidence type="ECO:0000256" key="11">
    <source>
        <dbReference type="ARBA" id="ARBA00022989"/>
    </source>
</evidence>
<dbReference type="GO" id="GO:0004252">
    <property type="term" value="F:serine-type endopeptidase activity"/>
    <property type="evidence" value="ECO:0007669"/>
    <property type="project" value="InterPro"/>
</dbReference>
<reference evidence="20" key="1">
    <citation type="submission" date="2020-11" db="EMBL/GenBank/DDBJ databases">
        <authorList>
            <person name="Tran Van P."/>
        </authorList>
    </citation>
    <scope>NUCLEOTIDE SEQUENCE</scope>
</reference>
<feature type="transmembrane region" description="Helical" evidence="18">
    <location>
        <begin position="485"/>
        <end position="509"/>
    </location>
</feature>
<dbReference type="GO" id="GO:0050708">
    <property type="term" value="P:regulation of protein secretion"/>
    <property type="evidence" value="ECO:0007669"/>
    <property type="project" value="TreeGrafter"/>
</dbReference>
<keyword evidence="21" id="KW-1185">Reference proteome</keyword>
<dbReference type="FunFam" id="1.20.1540.10:FF:000025">
    <property type="entry name" value="Putative rhomboid family"/>
    <property type="match status" value="1"/>
</dbReference>
<keyword evidence="15" id="KW-0539">Nucleus</keyword>
<dbReference type="InterPro" id="IPR036322">
    <property type="entry name" value="WD40_repeat_dom_sf"/>
</dbReference>
<feature type="compositionally biased region" description="Low complexity" evidence="17">
    <location>
        <begin position="149"/>
        <end position="165"/>
    </location>
</feature>
<dbReference type="SUPFAM" id="SSF144091">
    <property type="entry name" value="Rhomboid-like"/>
    <property type="match status" value="1"/>
</dbReference>
<feature type="repeat" description="WD" evidence="16">
    <location>
        <begin position="675"/>
        <end position="706"/>
    </location>
</feature>
<dbReference type="SUPFAM" id="SSF50978">
    <property type="entry name" value="WD40 repeat-like"/>
    <property type="match status" value="1"/>
</dbReference>
<dbReference type="PANTHER" id="PTHR45965">
    <property type="entry name" value="INACTIVE RHOMBOID PROTEIN"/>
    <property type="match status" value="1"/>
</dbReference>
<evidence type="ECO:0000256" key="15">
    <source>
        <dbReference type="ARBA" id="ARBA00023242"/>
    </source>
</evidence>
<evidence type="ECO:0000256" key="8">
    <source>
        <dbReference type="ARBA" id="ARBA00022692"/>
    </source>
</evidence>
<dbReference type="InterPro" id="IPR019775">
    <property type="entry name" value="WD40_repeat_CS"/>
</dbReference>
<dbReference type="Proteomes" id="UP000677054">
    <property type="component" value="Unassembled WGS sequence"/>
</dbReference>
<dbReference type="GO" id="GO:0005634">
    <property type="term" value="C:nucleus"/>
    <property type="evidence" value="ECO:0007669"/>
    <property type="project" value="UniProtKB-SubCell"/>
</dbReference>
<keyword evidence="11 18" id="KW-1133">Transmembrane helix</keyword>
<evidence type="ECO:0000256" key="12">
    <source>
        <dbReference type="ARBA" id="ARBA00023136"/>
    </source>
</evidence>
<comment type="similarity">
    <text evidence="4">Belongs to the WD repeat ARPC1 family.</text>
</comment>
<dbReference type="GO" id="GO:0005856">
    <property type="term" value="C:cytoskeleton"/>
    <property type="evidence" value="ECO:0007669"/>
    <property type="project" value="UniProtKB-SubCell"/>
</dbReference>
<dbReference type="PROSITE" id="PS50294">
    <property type="entry name" value="WD_REPEATS_REGION"/>
    <property type="match status" value="1"/>
</dbReference>
<keyword evidence="13" id="KW-0009">Actin-binding</keyword>
<dbReference type="InterPro" id="IPR001680">
    <property type="entry name" value="WD40_rpt"/>
</dbReference>
<feature type="transmembrane region" description="Helical" evidence="18">
    <location>
        <begin position="577"/>
        <end position="593"/>
    </location>
</feature>
<evidence type="ECO:0000256" key="5">
    <source>
        <dbReference type="ARBA" id="ARBA00009045"/>
    </source>
</evidence>
<dbReference type="InterPro" id="IPR051512">
    <property type="entry name" value="Inactive_Rhomboid"/>
</dbReference>
<feature type="transmembrane region" description="Helical" evidence="18">
    <location>
        <begin position="250"/>
        <end position="273"/>
    </location>
</feature>
<dbReference type="GO" id="GO:0042058">
    <property type="term" value="P:regulation of epidermal growth factor receptor signaling pathway"/>
    <property type="evidence" value="ECO:0007669"/>
    <property type="project" value="TreeGrafter"/>
</dbReference>
<evidence type="ECO:0000256" key="3">
    <source>
        <dbReference type="ARBA" id="ARBA00004477"/>
    </source>
</evidence>
<dbReference type="EMBL" id="LR900227">
    <property type="protein sequence ID" value="CAD7244780.1"/>
    <property type="molecule type" value="Genomic_DNA"/>
</dbReference>
<dbReference type="SMART" id="SM00320">
    <property type="entry name" value="WD40"/>
    <property type="match status" value="5"/>
</dbReference>
<dbReference type="OrthoDB" id="406844at2759"/>
<dbReference type="PANTHER" id="PTHR45965:SF3">
    <property type="entry name" value="INACTIVE RHOMBOID PROTEIN 1"/>
    <property type="match status" value="1"/>
</dbReference>
<dbReference type="Gene3D" id="1.20.1540.10">
    <property type="entry name" value="Rhomboid-like"/>
    <property type="match status" value="1"/>
</dbReference>
<comment type="subcellular location">
    <subcellularLocation>
        <location evidence="2">Cytoplasm</location>
        <location evidence="2">Cytoskeleton</location>
    </subcellularLocation>
    <subcellularLocation>
        <location evidence="3">Endoplasmic reticulum membrane</location>
        <topology evidence="3">Multi-pass membrane protein</topology>
    </subcellularLocation>
    <subcellularLocation>
        <location evidence="1">Nucleus</location>
    </subcellularLocation>
</comment>
<dbReference type="Pfam" id="PF01694">
    <property type="entry name" value="Rhomboid"/>
    <property type="match status" value="1"/>
</dbReference>
<evidence type="ECO:0000313" key="21">
    <source>
        <dbReference type="Proteomes" id="UP000677054"/>
    </source>
</evidence>
<evidence type="ECO:0000259" key="19">
    <source>
        <dbReference type="Pfam" id="PF01694"/>
    </source>
</evidence>
<evidence type="ECO:0000256" key="14">
    <source>
        <dbReference type="ARBA" id="ARBA00023212"/>
    </source>
</evidence>
<evidence type="ECO:0000256" key="1">
    <source>
        <dbReference type="ARBA" id="ARBA00004123"/>
    </source>
</evidence>
<evidence type="ECO:0000256" key="13">
    <source>
        <dbReference type="ARBA" id="ARBA00023203"/>
    </source>
</evidence>
<evidence type="ECO:0000256" key="7">
    <source>
        <dbReference type="ARBA" id="ARBA00022574"/>
    </source>
</evidence>
<keyword evidence="7 16" id="KW-0853">WD repeat</keyword>
<feature type="domain" description="Peptidase S54 rhomboid" evidence="19">
    <location>
        <begin position="480"/>
        <end position="616"/>
    </location>
</feature>
<comment type="similarity">
    <text evidence="5">Belongs to the peptidase S54 family.</text>
</comment>
<evidence type="ECO:0000256" key="6">
    <source>
        <dbReference type="ARBA" id="ARBA00022490"/>
    </source>
</evidence>
<keyword evidence="10" id="KW-0256">Endoplasmic reticulum</keyword>
<dbReference type="PROSITE" id="PS50082">
    <property type="entry name" value="WD_REPEATS_2"/>
    <property type="match status" value="2"/>
</dbReference>
<dbReference type="EMBL" id="CAJPEV010000710">
    <property type="protein sequence ID" value="CAG0887811.1"/>
    <property type="molecule type" value="Genomic_DNA"/>
</dbReference>
<dbReference type="Pfam" id="PF00400">
    <property type="entry name" value="WD40"/>
    <property type="match status" value="2"/>
</dbReference>
<keyword evidence="8 18" id="KW-0812">Transmembrane</keyword>
<dbReference type="Gene3D" id="2.130.10.10">
    <property type="entry name" value="YVTN repeat-like/Quinoprotein amine dehydrogenase"/>
    <property type="match status" value="1"/>
</dbReference>
<name>A0A7R8X7J9_9CRUS</name>
<dbReference type="GO" id="GO:0003779">
    <property type="term" value="F:actin binding"/>
    <property type="evidence" value="ECO:0007669"/>
    <property type="project" value="UniProtKB-KW"/>
</dbReference>
<sequence length="995" mass="110470">MRGHRTWAHSGDVPDGPGTRDYRSLRASVDRSKDSVAKLTFDGIAYVISTLSRGKKRQERVVPKYARSYVPSSTEDDSVFAEDSRYPPPPAAYRTDGLQDEVFFDVTPKDGSGIDGAEGDATAAGDQMKDLKKPERVPFVSPQVEFLQPRRSPGGWRRGSRSWQGDVGAMGGDEVDSGAKGMAPPGGIAPRIGTGRIHRRLLDNTKDNSNRRQYGMGVIGRFFNRSFRRSVRDEPHVKEQLDDMDDYRPYFTYWVTIVQFLICIISLACYRFGPVGFELQQQSSLADLIHLGAKFAPCMRRDARIYAEIEKTRAEERETACCIRNDKSGCVQASKRECSGTLSTWKKWGPSQSGPGGRISGSVCGQDPSYCKEPASIAPYEWPDDITRWPICKHPLDIGVNLSGRHVNLGSSGNAAEHMVCEVIGHPCCIGIHGECSITTREYCEFVHGFFHEKAALCSQVSCLDDVCGMIPFHNPEIPDQFYRLWTSIFLHAGLIHLVITLVIQFTLMRDLEKMAGPLRIGIIYIMSGVAGNLASSVFVPYQAEVGPAGSQFGLLACLFVEVINVWPMLKQPSSALLRLLVVTLILFLLGLLPWVDNYAHVFGFIFGFLLSYALLPCSRETLIEMVEKHSFGVEPISCHAWNRDYTQIALSPNNNEVHVYQKLKNSEWKLLDVLTGHDLLITSIDWAPKSDRIVTCSADRNAYVWTKGSDGKWKHTLVLLRINRAATCVKWSPEENKFAVGSGARLISICYFEKENDWWVSRHIKKPIRSTVTSIAWHPNNVLIAAGSTDYKTRVFSAYIKEVEEKPSPTPWGPKMPLGQLMAEFTNSPLGGGWVHSVSFSPSGNKLCWVGHDSSVSVADAAKVDEAAHTRTDQLPFLSCDWINEKSIIVAGHGCCPMLYTVGDQNKLTLVSKLDVTAKKEAAGITAMRKFQSLDRQARTESSDTSLPTVHQNSITQLVLMEQGKKVSTTGIDGQLVIWDFKSLESAVAGLRIL</sequence>
<dbReference type="FunFam" id="2.130.10.10:FF:000030">
    <property type="entry name" value="Actin-related protein 2/3 complex subunit"/>
    <property type="match status" value="1"/>
</dbReference>
<feature type="repeat" description="WD" evidence="16">
    <location>
        <begin position="949"/>
        <end position="990"/>
    </location>
</feature>
<keyword evidence="9" id="KW-0677">Repeat</keyword>
<evidence type="ECO:0000256" key="4">
    <source>
        <dbReference type="ARBA" id="ARBA00006260"/>
    </source>
</evidence>
<feature type="transmembrane region" description="Helical" evidence="18">
    <location>
        <begin position="552"/>
        <end position="570"/>
    </location>
</feature>
<evidence type="ECO:0000256" key="17">
    <source>
        <dbReference type="SAM" id="MobiDB-lite"/>
    </source>
</evidence>
<keyword evidence="14" id="KW-0206">Cytoskeleton</keyword>
<organism evidence="20">
    <name type="scientific">Darwinula stevensoni</name>
    <dbReference type="NCBI Taxonomy" id="69355"/>
    <lineage>
        <taxon>Eukaryota</taxon>
        <taxon>Metazoa</taxon>
        <taxon>Ecdysozoa</taxon>
        <taxon>Arthropoda</taxon>
        <taxon>Crustacea</taxon>
        <taxon>Oligostraca</taxon>
        <taxon>Ostracoda</taxon>
        <taxon>Podocopa</taxon>
        <taxon>Podocopida</taxon>
        <taxon>Darwinulocopina</taxon>
        <taxon>Darwinuloidea</taxon>
        <taxon>Darwinulidae</taxon>
        <taxon>Darwinula</taxon>
    </lineage>
</organism>
<evidence type="ECO:0000256" key="18">
    <source>
        <dbReference type="SAM" id="Phobius"/>
    </source>
</evidence>
<evidence type="ECO:0000256" key="10">
    <source>
        <dbReference type="ARBA" id="ARBA00022824"/>
    </source>
</evidence>
<dbReference type="GO" id="GO:0005789">
    <property type="term" value="C:endoplasmic reticulum membrane"/>
    <property type="evidence" value="ECO:0007669"/>
    <property type="project" value="UniProtKB-SubCell"/>
</dbReference>
<proteinExistence type="inferred from homology"/>
<protein>
    <recommendedName>
        <fullName evidence="19">Peptidase S54 rhomboid domain-containing protein</fullName>
    </recommendedName>
</protein>
<keyword evidence="6" id="KW-0963">Cytoplasm</keyword>